<gene>
    <name evidence="2" type="ORF">G3O08_16220</name>
</gene>
<feature type="transmembrane region" description="Helical" evidence="1">
    <location>
        <begin position="60"/>
        <end position="79"/>
    </location>
</feature>
<proteinExistence type="predicted"/>
<evidence type="ECO:0000256" key="1">
    <source>
        <dbReference type="SAM" id="Phobius"/>
    </source>
</evidence>
<keyword evidence="1" id="KW-0472">Membrane</keyword>
<keyword evidence="3" id="KW-1185">Reference proteome</keyword>
<feature type="transmembrane region" description="Helical" evidence="1">
    <location>
        <begin position="141"/>
        <end position="158"/>
    </location>
</feature>
<reference evidence="2 3" key="1">
    <citation type="submission" date="2020-02" db="EMBL/GenBank/DDBJ databases">
        <title>Out from the shadows clarifying the taxonomy of the family Cryomorphaceae and related taxa by utilizing the GTDB taxonomic framework.</title>
        <authorList>
            <person name="Bowman J.P."/>
        </authorList>
    </citation>
    <scope>NUCLEOTIDE SEQUENCE [LARGE SCALE GENOMIC DNA]</scope>
    <source>
        <strain evidence="2 3">QSSC 1-22</strain>
    </source>
</reference>
<sequence length="247" mass="28402">MKKIIEMVAIKKVTTVIVLLLTAIGAIGQLPPVDVLQEATINSTSTDFFAFRLDVFTLDFFVRMVIDLLSMILLIRFIYYRIYAQRDYFFTFFMFNLLIFIIATLLTSNSGFSIGAAFGLFAIFAMLRYRTEDISARDMTYLFISITFGLITSINMGTWIEIALINSIILLLAFLIEGNLLFKPEFVKVVEYEKIELIKPGSNIELINDLKQRTGLDIHKVYVKRIDFLRDTAVLKIYYRGIDGKDK</sequence>
<name>A0A7K3WTM7_9FLAO</name>
<protein>
    <submittedName>
        <fullName evidence="2">DUF4956 domain-containing protein</fullName>
    </submittedName>
</protein>
<dbReference type="EMBL" id="JAAGVY010000039">
    <property type="protein sequence ID" value="NEN25047.1"/>
    <property type="molecule type" value="Genomic_DNA"/>
</dbReference>
<accession>A0A7K3WTM7</accession>
<dbReference type="Pfam" id="PF16316">
    <property type="entry name" value="DUF4956"/>
    <property type="match status" value="1"/>
</dbReference>
<comment type="caution">
    <text evidence="2">The sequence shown here is derived from an EMBL/GenBank/DDBJ whole genome shotgun (WGS) entry which is preliminary data.</text>
</comment>
<dbReference type="InterPro" id="IPR032531">
    <property type="entry name" value="DUF4956"/>
</dbReference>
<evidence type="ECO:0000313" key="3">
    <source>
        <dbReference type="Proteomes" id="UP000486602"/>
    </source>
</evidence>
<organism evidence="2 3">
    <name type="scientific">Cryomorpha ignava</name>
    <dbReference type="NCBI Taxonomy" id="101383"/>
    <lineage>
        <taxon>Bacteria</taxon>
        <taxon>Pseudomonadati</taxon>
        <taxon>Bacteroidota</taxon>
        <taxon>Flavobacteriia</taxon>
        <taxon>Flavobacteriales</taxon>
        <taxon>Cryomorphaceae</taxon>
        <taxon>Cryomorpha</taxon>
    </lineage>
</organism>
<evidence type="ECO:0000313" key="2">
    <source>
        <dbReference type="EMBL" id="NEN25047.1"/>
    </source>
</evidence>
<feature type="transmembrane region" description="Helical" evidence="1">
    <location>
        <begin position="112"/>
        <end position="129"/>
    </location>
</feature>
<dbReference type="AlphaFoldDB" id="A0A7K3WTM7"/>
<feature type="transmembrane region" description="Helical" evidence="1">
    <location>
        <begin position="88"/>
        <end position="106"/>
    </location>
</feature>
<dbReference type="RefSeq" id="WP_163286476.1">
    <property type="nucleotide sequence ID" value="NZ_JAAGVY010000039.1"/>
</dbReference>
<dbReference type="Proteomes" id="UP000486602">
    <property type="component" value="Unassembled WGS sequence"/>
</dbReference>
<keyword evidence="1" id="KW-0812">Transmembrane</keyword>
<keyword evidence="1" id="KW-1133">Transmembrane helix</keyword>